<sequence>MLATNTTELLHPLSITSDCPTSVPSRPTHSSEADLDSRPPSFAMDQHLAISFILEIEYTITSVFMPHFINYPNGSVPCVLGTVVGVNHSSILID</sequence>
<evidence type="ECO:0000313" key="2">
    <source>
        <dbReference type="EMBL" id="CDR94602.1"/>
    </source>
</evidence>
<keyword evidence="3" id="KW-1185">Reference proteome</keyword>
<dbReference type="AlphaFoldDB" id="A0A061D3E4"/>
<name>A0A061D3E4_BABBI</name>
<organism evidence="2 3">
    <name type="scientific">Babesia bigemina</name>
    <dbReference type="NCBI Taxonomy" id="5866"/>
    <lineage>
        <taxon>Eukaryota</taxon>
        <taxon>Sar</taxon>
        <taxon>Alveolata</taxon>
        <taxon>Apicomplexa</taxon>
        <taxon>Aconoidasida</taxon>
        <taxon>Piroplasmida</taxon>
        <taxon>Babesiidae</taxon>
        <taxon>Babesia</taxon>
    </lineage>
</organism>
<evidence type="ECO:0000256" key="1">
    <source>
        <dbReference type="SAM" id="MobiDB-lite"/>
    </source>
</evidence>
<dbReference type="RefSeq" id="XP_012766788.1">
    <property type="nucleotide sequence ID" value="XM_012911334.1"/>
</dbReference>
<reference evidence="3" key="1">
    <citation type="journal article" date="2014" name="Nucleic Acids Res.">
        <title>The evolutionary dynamics of variant antigen genes in Babesia reveal a history of genomic innovation underlying host-parasite interaction.</title>
        <authorList>
            <person name="Jackson A.P."/>
            <person name="Otto T.D."/>
            <person name="Darby A."/>
            <person name="Ramaprasad A."/>
            <person name="Xia D."/>
            <person name="Echaide I.E."/>
            <person name="Farber M."/>
            <person name="Gahlot S."/>
            <person name="Gamble J."/>
            <person name="Gupta D."/>
            <person name="Gupta Y."/>
            <person name="Jackson L."/>
            <person name="Malandrin L."/>
            <person name="Malas T.B."/>
            <person name="Moussa E."/>
            <person name="Nair M."/>
            <person name="Reid A.J."/>
            <person name="Sanders M."/>
            <person name="Sharma J."/>
            <person name="Tracey A."/>
            <person name="Quail M.A."/>
            <person name="Weir W."/>
            <person name="Wastling J.M."/>
            <person name="Hall N."/>
            <person name="Willadsen P."/>
            <person name="Lingelbach K."/>
            <person name="Shiels B."/>
            <person name="Tait A."/>
            <person name="Berriman M."/>
            <person name="Allred D.R."/>
            <person name="Pain A."/>
        </authorList>
    </citation>
    <scope>NUCLEOTIDE SEQUENCE [LARGE SCALE GENOMIC DNA]</scope>
    <source>
        <strain evidence="3">Bond</strain>
    </source>
</reference>
<dbReference type="VEuPathDB" id="PiroplasmaDB:BBBOND_0109000"/>
<accession>A0A061D3E4</accession>
<proteinExistence type="predicted"/>
<evidence type="ECO:0000313" key="3">
    <source>
        <dbReference type="Proteomes" id="UP000033188"/>
    </source>
</evidence>
<gene>
    <name evidence="2" type="ORF">BBBOND_0109000</name>
</gene>
<feature type="compositionally biased region" description="Polar residues" evidence="1">
    <location>
        <begin position="14"/>
        <end position="28"/>
    </location>
</feature>
<dbReference type="Proteomes" id="UP000033188">
    <property type="component" value="Chromosome 1"/>
</dbReference>
<feature type="region of interest" description="Disordered" evidence="1">
    <location>
        <begin position="14"/>
        <end position="39"/>
    </location>
</feature>
<dbReference type="KEGG" id="bbig:BBBOND_0109000"/>
<dbReference type="GeneID" id="24563143"/>
<protein>
    <submittedName>
        <fullName evidence="2">Uncharacterized protein</fullName>
    </submittedName>
</protein>
<dbReference type="EMBL" id="LK391707">
    <property type="protein sequence ID" value="CDR94602.1"/>
    <property type="molecule type" value="Genomic_DNA"/>
</dbReference>